<keyword evidence="2" id="KW-1185">Reference proteome</keyword>
<dbReference type="PANTHER" id="PTHR43591">
    <property type="entry name" value="METHYLTRANSFERASE"/>
    <property type="match status" value="1"/>
</dbReference>
<sequence length="280" mass="31205">MLEAAEKQIYKRQLLTDFNSRTNYDQGKFYTPVAKKLLSLVKLGKGQKILDVATGTGIVALDAVTIVGSSGKVIGVDISTGMLNNAKQKLVMSGLQNVEFIEADADDLNFSDNYFDAILCSLAICYLTNIPNVLYQWYNLLKSNGIVGFNAWSENAFPPSRIFREVAARYGIKIPNPNEPLGKLEKCHQFLQEAGFQDINVQTEQFGWYFIPDTHTAEELWVINSKNVFGYQVFQLSPNQLEKCKAEYVAEIQALPTTTQGAWCDAPIFFVTASKPISTS</sequence>
<dbReference type="GO" id="GO:0008168">
    <property type="term" value="F:methyltransferase activity"/>
    <property type="evidence" value="ECO:0007669"/>
    <property type="project" value="UniProtKB-KW"/>
</dbReference>
<comment type="caution">
    <text evidence="1">The sequence shown here is derived from an EMBL/GenBank/DDBJ whole genome shotgun (WGS) entry which is preliminary data.</text>
</comment>
<dbReference type="Gene3D" id="3.40.50.150">
    <property type="entry name" value="Vaccinia Virus protein VP39"/>
    <property type="match status" value="1"/>
</dbReference>
<accession>A0A433MY74</accession>
<dbReference type="InterPro" id="IPR004033">
    <property type="entry name" value="UbiE/COQ5_MeTrFase"/>
</dbReference>
<proteinExistence type="predicted"/>
<dbReference type="EMBL" id="RSCJ01000037">
    <property type="protein sequence ID" value="RUR73264.1"/>
    <property type="molecule type" value="Genomic_DNA"/>
</dbReference>
<dbReference type="RefSeq" id="WP_016872814.1">
    <property type="nucleotide sequence ID" value="NZ_AJLN01000081.1"/>
</dbReference>
<dbReference type="SUPFAM" id="SSF53335">
    <property type="entry name" value="S-adenosyl-L-methionine-dependent methyltransferases"/>
    <property type="match status" value="1"/>
</dbReference>
<dbReference type="GO" id="GO:0032259">
    <property type="term" value="P:methylation"/>
    <property type="evidence" value="ECO:0007669"/>
    <property type="project" value="UniProtKB-KW"/>
</dbReference>
<dbReference type="PROSITE" id="PS51608">
    <property type="entry name" value="SAM_MT_UBIE"/>
    <property type="match status" value="1"/>
</dbReference>
<dbReference type="Proteomes" id="UP000268857">
    <property type="component" value="Unassembled WGS sequence"/>
</dbReference>
<protein>
    <submittedName>
        <fullName evidence="1">Methyltransferase</fullName>
    </submittedName>
</protein>
<keyword evidence="1" id="KW-0489">Methyltransferase</keyword>
<dbReference type="STRING" id="211165.GCA_000317285_02907"/>
<dbReference type="CDD" id="cd02440">
    <property type="entry name" value="AdoMet_MTases"/>
    <property type="match status" value="1"/>
</dbReference>
<reference evidence="1 2" key="1">
    <citation type="journal article" date="2019" name="Genome Biol. Evol.">
        <title>Day and night: Metabolic profiles and evolutionary relationships of six axenic non-marine cyanobacteria.</title>
        <authorList>
            <person name="Will S.E."/>
            <person name="Henke P."/>
            <person name="Boedeker C."/>
            <person name="Huang S."/>
            <person name="Brinkmann H."/>
            <person name="Rohde M."/>
            <person name="Jarek M."/>
            <person name="Friedl T."/>
            <person name="Seufert S."/>
            <person name="Schumacher M."/>
            <person name="Overmann J."/>
            <person name="Neumann-Schaal M."/>
            <person name="Petersen J."/>
        </authorList>
    </citation>
    <scope>NUCLEOTIDE SEQUENCE [LARGE SCALE GENOMIC DNA]</scope>
    <source>
        <strain evidence="1 2">PCC 6912</strain>
    </source>
</reference>
<gene>
    <name evidence="1" type="ORF">PCC6912_57890</name>
</gene>
<dbReference type="Pfam" id="PF01209">
    <property type="entry name" value="Ubie_methyltran"/>
    <property type="match status" value="1"/>
</dbReference>
<organism evidence="1 2">
    <name type="scientific">Chlorogloeopsis fritschii PCC 6912</name>
    <dbReference type="NCBI Taxonomy" id="211165"/>
    <lineage>
        <taxon>Bacteria</taxon>
        <taxon>Bacillati</taxon>
        <taxon>Cyanobacteriota</taxon>
        <taxon>Cyanophyceae</taxon>
        <taxon>Nostocales</taxon>
        <taxon>Chlorogloeopsidaceae</taxon>
        <taxon>Chlorogloeopsis</taxon>
    </lineage>
</organism>
<dbReference type="InterPro" id="IPR029063">
    <property type="entry name" value="SAM-dependent_MTases_sf"/>
</dbReference>
<evidence type="ECO:0000313" key="1">
    <source>
        <dbReference type="EMBL" id="RUR73264.1"/>
    </source>
</evidence>
<dbReference type="AlphaFoldDB" id="A0A433MY74"/>
<name>A0A433MY74_CHLFR</name>
<keyword evidence="1" id="KW-0808">Transferase</keyword>
<evidence type="ECO:0000313" key="2">
    <source>
        <dbReference type="Proteomes" id="UP000268857"/>
    </source>
</evidence>
<dbReference type="OrthoDB" id="455741at2"/>